<proteinExistence type="predicted"/>
<feature type="domain" description="Ice-binding protein C-terminal" evidence="2">
    <location>
        <begin position="164"/>
        <end position="187"/>
    </location>
</feature>
<dbReference type="EMBL" id="WQMS01000014">
    <property type="protein sequence ID" value="MVO78750.1"/>
    <property type="molecule type" value="Genomic_DNA"/>
</dbReference>
<evidence type="ECO:0000259" key="2">
    <source>
        <dbReference type="Pfam" id="PF07589"/>
    </source>
</evidence>
<evidence type="ECO:0000313" key="4">
    <source>
        <dbReference type="Proteomes" id="UP000441389"/>
    </source>
</evidence>
<name>A0A6I4J2A1_9SPHN</name>
<organism evidence="3 4">
    <name type="scientific">Sphingomonas horti</name>
    <dbReference type="NCBI Taxonomy" id="2682842"/>
    <lineage>
        <taxon>Bacteria</taxon>
        <taxon>Pseudomonadati</taxon>
        <taxon>Pseudomonadota</taxon>
        <taxon>Alphaproteobacteria</taxon>
        <taxon>Sphingomonadales</taxon>
        <taxon>Sphingomonadaceae</taxon>
        <taxon>Sphingomonas</taxon>
    </lineage>
</organism>
<accession>A0A6I4J2A1</accession>
<feature type="chain" id="PRO_5026209751" evidence="1">
    <location>
        <begin position="23"/>
        <end position="194"/>
    </location>
</feature>
<dbReference type="RefSeq" id="WP_157027709.1">
    <property type="nucleotide sequence ID" value="NZ_WQMS01000014.1"/>
</dbReference>
<dbReference type="InterPro" id="IPR013424">
    <property type="entry name" value="Ice-binding_C"/>
</dbReference>
<gene>
    <name evidence="3" type="ORF">GON01_12500</name>
</gene>
<reference evidence="3 4" key="1">
    <citation type="submission" date="2019-12" db="EMBL/GenBank/DDBJ databases">
        <authorList>
            <person name="Huq M.A."/>
        </authorList>
    </citation>
    <scope>NUCLEOTIDE SEQUENCE [LARGE SCALE GENOMIC DNA]</scope>
    <source>
        <strain evidence="3 4">MAH-20</strain>
    </source>
</reference>
<dbReference type="NCBIfam" id="NF035944">
    <property type="entry name" value="PEPxxWA-CTERM"/>
    <property type="match status" value="1"/>
</dbReference>
<sequence length="194" mass="19414">MRKSFVLGSFLAGVMAAGAAPAAVVPVTVSATGTYSGNLAVLNDGVVPANGSNYNAPDKVAFTAFGNAVFRFDFGGLATIDSLLATVDNNDDYQFRFFDGAGALLASVAITGPEGSVGYGVETFTRAFAPVSGAAYALVTASGGDSLYGLGEVQFNGTLAAPGVPEPATWAMLIGGFGVVGGAARRRTARVVAA</sequence>
<evidence type="ECO:0000256" key="1">
    <source>
        <dbReference type="SAM" id="SignalP"/>
    </source>
</evidence>
<keyword evidence="1" id="KW-0732">Signal</keyword>
<feature type="signal peptide" evidence="1">
    <location>
        <begin position="1"/>
        <end position="22"/>
    </location>
</feature>
<keyword evidence="4" id="KW-1185">Reference proteome</keyword>
<dbReference type="AlphaFoldDB" id="A0A6I4J2A1"/>
<evidence type="ECO:0000313" key="3">
    <source>
        <dbReference type="EMBL" id="MVO78750.1"/>
    </source>
</evidence>
<dbReference type="Pfam" id="PF07589">
    <property type="entry name" value="PEP-CTERM"/>
    <property type="match status" value="1"/>
</dbReference>
<protein>
    <submittedName>
        <fullName evidence="3">PEPxxWA-CTERM sorting domain-containing protein</fullName>
    </submittedName>
</protein>
<dbReference type="Proteomes" id="UP000441389">
    <property type="component" value="Unassembled WGS sequence"/>
</dbReference>
<comment type="caution">
    <text evidence="3">The sequence shown here is derived from an EMBL/GenBank/DDBJ whole genome shotgun (WGS) entry which is preliminary data.</text>
</comment>
<dbReference type="NCBIfam" id="TIGR02595">
    <property type="entry name" value="PEP_CTERM"/>
    <property type="match status" value="1"/>
</dbReference>